<dbReference type="EMBL" id="CP029788">
    <property type="protein sequence ID" value="AWT41511.1"/>
    <property type="molecule type" value="Genomic_DNA"/>
</dbReference>
<dbReference type="OrthoDB" id="5192396at2"/>
<accession>A0A2U9NWT3</accession>
<feature type="compositionally biased region" description="Basic and acidic residues" evidence="1">
    <location>
        <begin position="54"/>
        <end position="63"/>
    </location>
</feature>
<feature type="compositionally biased region" description="Basic and acidic residues" evidence="1">
    <location>
        <begin position="1"/>
        <end position="26"/>
    </location>
</feature>
<evidence type="ECO:0000313" key="2">
    <source>
        <dbReference type="EMBL" id="AWT41511.1"/>
    </source>
</evidence>
<evidence type="ECO:0000313" key="3">
    <source>
        <dbReference type="Proteomes" id="UP000247634"/>
    </source>
</evidence>
<name>A0A2U9NWT3_STRAS</name>
<keyword evidence="3" id="KW-1185">Reference proteome</keyword>
<dbReference type="AlphaFoldDB" id="A0A2U9NWT3"/>
<dbReference type="Proteomes" id="UP000247634">
    <property type="component" value="Chromosome"/>
</dbReference>
<dbReference type="RefSeq" id="WP_110626447.1">
    <property type="nucleotide sequence ID" value="NZ_CP029788.1"/>
</dbReference>
<evidence type="ECO:0000256" key="1">
    <source>
        <dbReference type="SAM" id="MobiDB-lite"/>
    </source>
</evidence>
<protein>
    <submittedName>
        <fullName evidence="2">Uncharacterized protein</fullName>
    </submittedName>
</protein>
<feature type="region of interest" description="Disordered" evidence="1">
    <location>
        <begin position="1"/>
        <end position="63"/>
    </location>
</feature>
<organism evidence="2 3">
    <name type="scientific">Streptomyces actuosus</name>
    <dbReference type="NCBI Taxonomy" id="1885"/>
    <lineage>
        <taxon>Bacteria</taxon>
        <taxon>Bacillati</taxon>
        <taxon>Actinomycetota</taxon>
        <taxon>Actinomycetes</taxon>
        <taxon>Kitasatosporales</taxon>
        <taxon>Streptomycetaceae</taxon>
        <taxon>Streptomyces</taxon>
    </lineage>
</organism>
<gene>
    <name evidence="2" type="ORF">DMT42_03730</name>
</gene>
<reference evidence="2 3" key="1">
    <citation type="submission" date="2018-06" db="EMBL/GenBank/DDBJ databases">
        <title>The complete genome sequence of a nosiheptide producer Streptomyces actuosus ATCC 25421: deducing the ability of producing a new class III lantibiotics.</title>
        <authorList>
            <person name="Liu W."/>
            <person name="Sun F."/>
            <person name="Hu Y."/>
        </authorList>
    </citation>
    <scope>NUCLEOTIDE SEQUENCE [LARGE SCALE GENOMIC DNA]</scope>
    <source>
        <strain evidence="2 3">ATCC 25421</strain>
    </source>
</reference>
<sequence length="132" mass="14306">MGHEKTEDDGQRRAAAAREAHEERVAGLHGGLPPEAEAPDVSGGAGQGGTAGHEYPDWSDRHERVFDALSEAQQRNRGQAVHLEDIAATAGLGLEETRTLLHDLTRVQRLVTELAGGDRPDLGPRYEVKPRM</sequence>
<proteinExistence type="predicted"/>
<dbReference type="KEGG" id="sact:DMT42_03730"/>